<dbReference type="PANTHER" id="PTHR30590">
    <property type="entry name" value="INNER MEMBRANE PROTEIN"/>
    <property type="match status" value="1"/>
</dbReference>
<dbReference type="InterPro" id="IPR007349">
    <property type="entry name" value="DUF418"/>
</dbReference>
<keyword evidence="1" id="KW-0472">Membrane</keyword>
<feature type="transmembrane region" description="Helical" evidence="1">
    <location>
        <begin position="114"/>
        <end position="136"/>
    </location>
</feature>
<proteinExistence type="predicted"/>
<dbReference type="Proteomes" id="UP001501758">
    <property type="component" value="Unassembled WGS sequence"/>
</dbReference>
<evidence type="ECO:0000256" key="1">
    <source>
        <dbReference type="SAM" id="Phobius"/>
    </source>
</evidence>
<keyword evidence="1" id="KW-1133">Transmembrane helix</keyword>
<keyword evidence="4" id="KW-1185">Reference proteome</keyword>
<dbReference type="InterPro" id="IPR052529">
    <property type="entry name" value="Bact_Transport_Assoc"/>
</dbReference>
<feature type="transmembrane region" description="Helical" evidence="1">
    <location>
        <begin position="298"/>
        <end position="318"/>
    </location>
</feature>
<accession>A0ABP3UAK4</accession>
<keyword evidence="1" id="KW-0812">Transmembrane</keyword>
<comment type="caution">
    <text evidence="3">The sequence shown here is derived from an EMBL/GenBank/DDBJ whole genome shotgun (WGS) entry which is preliminary data.</text>
</comment>
<dbReference type="PANTHER" id="PTHR30590:SF2">
    <property type="entry name" value="INNER MEMBRANE PROTEIN"/>
    <property type="match status" value="1"/>
</dbReference>
<protein>
    <submittedName>
        <fullName evidence="3">DUF418 domain-containing protein</fullName>
    </submittedName>
</protein>
<dbReference type="Pfam" id="PF04235">
    <property type="entry name" value="DUF418"/>
    <property type="match status" value="1"/>
</dbReference>
<feature type="transmembrane region" description="Helical" evidence="1">
    <location>
        <begin position="187"/>
        <end position="203"/>
    </location>
</feature>
<evidence type="ECO:0000313" key="3">
    <source>
        <dbReference type="EMBL" id="GAA0728607.1"/>
    </source>
</evidence>
<feature type="transmembrane region" description="Helical" evidence="1">
    <location>
        <begin position="215"/>
        <end position="235"/>
    </location>
</feature>
<evidence type="ECO:0000313" key="4">
    <source>
        <dbReference type="Proteomes" id="UP001501758"/>
    </source>
</evidence>
<reference evidence="4" key="1">
    <citation type="journal article" date="2019" name="Int. J. Syst. Evol. Microbiol.">
        <title>The Global Catalogue of Microorganisms (GCM) 10K type strain sequencing project: providing services to taxonomists for standard genome sequencing and annotation.</title>
        <authorList>
            <consortium name="The Broad Institute Genomics Platform"/>
            <consortium name="The Broad Institute Genome Sequencing Center for Infectious Disease"/>
            <person name="Wu L."/>
            <person name="Ma J."/>
        </authorList>
    </citation>
    <scope>NUCLEOTIDE SEQUENCE [LARGE SCALE GENOMIC DNA]</scope>
    <source>
        <strain evidence="4">JCM 15974</strain>
    </source>
</reference>
<dbReference type="EMBL" id="BAAAGE010000004">
    <property type="protein sequence ID" value="GAA0728607.1"/>
    <property type="molecule type" value="Genomic_DNA"/>
</dbReference>
<sequence length="363" mass="41995">MLLHSIEHFDIYYFPEHLPAWMKTLDGAIWETMFFLFSGKSYSIFALLFGVTYAIQLSRQKEKGQSFAGRFAWRMVLLFAFGILNSAFFQGDVLTIYAVLGVLLIPFSKLKDSIILGIAIILLVLPYEWTNLIYALQHPDEKINDPISWSYFGKMLTYVGEPSLWDTIIGNLTNGKIGVLRWNWENGRFFTILALFLLGYLLGKHQKFHETDKNLEFWTQVLKISIIAFIPLYLLKRNMDHFIESDIIRRSALTIETSITNFSFMLVLVSGITLLFYKTKAKNALMYFSRFGRMSMSNYIIQSILGGAIFYGWGLGLYKYTGATYGLLIGLALTIIIGIFCKWWAKRYKQGPFETVWHKATWM</sequence>
<name>A0ABP3UAK4_9FLAO</name>
<feature type="transmembrane region" description="Helical" evidence="1">
    <location>
        <begin position="324"/>
        <end position="345"/>
    </location>
</feature>
<feature type="transmembrane region" description="Helical" evidence="1">
    <location>
        <begin position="259"/>
        <end position="277"/>
    </location>
</feature>
<feature type="transmembrane region" description="Helical" evidence="1">
    <location>
        <begin position="33"/>
        <end position="55"/>
    </location>
</feature>
<evidence type="ECO:0000259" key="2">
    <source>
        <dbReference type="Pfam" id="PF04235"/>
    </source>
</evidence>
<gene>
    <name evidence="3" type="ORF">GCM10009430_37850</name>
</gene>
<organism evidence="3 4">
    <name type="scientific">Aquimarina litoralis</name>
    <dbReference type="NCBI Taxonomy" id="584605"/>
    <lineage>
        <taxon>Bacteria</taxon>
        <taxon>Pseudomonadati</taxon>
        <taxon>Bacteroidota</taxon>
        <taxon>Flavobacteriia</taxon>
        <taxon>Flavobacteriales</taxon>
        <taxon>Flavobacteriaceae</taxon>
        <taxon>Aquimarina</taxon>
    </lineage>
</organism>
<feature type="domain" description="DUF418" evidence="2">
    <location>
        <begin position="202"/>
        <end position="363"/>
    </location>
</feature>